<dbReference type="RefSeq" id="WP_065317752.1">
    <property type="nucleotide sequence ID" value="NZ_CAXBLX010000003.1"/>
</dbReference>
<proteinExistence type="predicted"/>
<dbReference type="OrthoDB" id="1203124at2"/>
<sequence>MYRISKKTHAVLILITILTLYSCNYIVNKNDEKEKSSKNSVERIKTSKEQAKLLVNTSKTVIEVIDICKNVENSELEEPKRTIINNLKTKHIKILDEIKLASSAIMVSVPYNNGESIQKLDDKLVFEEKIEMIQSKVIKQRELVNSLKKSSSNKIILELTDSIIPLIDTNLKSIHEIETKFLTI</sequence>
<dbReference type="AlphaFoldDB" id="A0A1B8U345"/>
<dbReference type="KEGG" id="pob:LPB03_07690"/>
<name>A0A1B8U345_9FLAO</name>
<reference evidence="2" key="1">
    <citation type="submission" date="2016-02" db="EMBL/GenBank/DDBJ databases">
        <authorList>
            <person name="Shin S.-K."/>
            <person name="Yi H."/>
            <person name="Kim E."/>
        </authorList>
    </citation>
    <scope>NUCLEOTIDE SEQUENCE [LARGE SCALE GENOMIC DNA]</scope>
    <source>
        <strain evidence="2">LPB0003</strain>
    </source>
</reference>
<evidence type="ECO:0008006" key="3">
    <source>
        <dbReference type="Google" id="ProtNLM"/>
    </source>
</evidence>
<protein>
    <recommendedName>
        <fullName evidence="3">DUF4142 domain-containing protein</fullName>
    </recommendedName>
</protein>
<comment type="caution">
    <text evidence="1">The sequence shown here is derived from an EMBL/GenBank/DDBJ whole genome shotgun (WGS) entry which is preliminary data.</text>
</comment>
<keyword evidence="2" id="KW-1185">Reference proteome</keyword>
<accession>A0A1B8U345</accession>
<evidence type="ECO:0000313" key="2">
    <source>
        <dbReference type="Proteomes" id="UP000092584"/>
    </source>
</evidence>
<organism evidence="1 2">
    <name type="scientific">Polaribacter vadi</name>
    <dbReference type="NCBI Taxonomy" id="1774273"/>
    <lineage>
        <taxon>Bacteria</taxon>
        <taxon>Pseudomonadati</taxon>
        <taxon>Bacteroidota</taxon>
        <taxon>Flavobacteriia</taxon>
        <taxon>Flavobacteriales</taxon>
        <taxon>Flavobacteriaceae</taxon>
    </lineage>
</organism>
<gene>
    <name evidence="1" type="ORF">LPB3_01075</name>
</gene>
<dbReference type="PROSITE" id="PS51257">
    <property type="entry name" value="PROKAR_LIPOPROTEIN"/>
    <property type="match status" value="1"/>
</dbReference>
<evidence type="ECO:0000313" key="1">
    <source>
        <dbReference type="EMBL" id="OBY66285.1"/>
    </source>
</evidence>
<dbReference type="Proteomes" id="UP000092584">
    <property type="component" value="Unassembled WGS sequence"/>
</dbReference>
<dbReference type="EMBL" id="LSFM01000002">
    <property type="protein sequence ID" value="OBY66285.1"/>
    <property type="molecule type" value="Genomic_DNA"/>
</dbReference>
<dbReference type="STRING" id="1774273.LPB03_07690"/>